<dbReference type="AlphaFoldDB" id="A0A8W8KNG8"/>
<dbReference type="InterPro" id="IPR000210">
    <property type="entry name" value="BTB/POZ_dom"/>
</dbReference>
<name>A0A8W8KNG8_MAGGI</name>
<sequence length="645" mass="74471">MDNLQEEECIAPEFSINLIFNLQQLYDDQKLCDFTIKVDGKEFKVHKVVLASVSDYFRAMFDHDMIENQEDSTELKGLTEAGVGPLIGFFYYGTLRLNLGNIYDVMNAATFLQIIPAVNCCVQYLKNKLTFENAEYLLKIADLYSIPNLRSYYKKYILDNFLEYALTDQFLSLDSETLANYLSDDSLNTTSECMLLHLVLNWYNHDPDSRKKTARSVFEKIRFVVDGWPILYFAIHLEPFKSLPELKNLIDFADSCLTNHHTRFLTNDLMTRVRYPKKSLIQIGGKIKLTDSDFLDFPDVSLDSFEDSFRIAWHKNHYYHADLKRWLPLGASEIGEKRTCGGTLTEVNGNAVLCGGYIHKMDEFGDEESDVTDETWLFTASDCRLRPLPPMKHPREGHAAVFLNGCLYAIGGCDDFKLLCSVEKLSGENGKLSWSYVRPLSVSIEHHAAVVCKNKIYISGGFEQRDRESDKVWCYSPELNRWHKKKSMWEKRTSHGMVNINDVIYVMGGKNDTGILDTMETYNVETNAWTKLCTTLPWPTYKAATFVMGDKIWCVGGRMEMHINDPEELRSDRIEEYDPKEDTWSIMGRLPRKLDKPACCVLTLKLTSDGQFETDEIYRKYEDLLEENDLNLELENFYNPAQEHS</sequence>
<evidence type="ECO:0000313" key="5">
    <source>
        <dbReference type="Proteomes" id="UP000005408"/>
    </source>
</evidence>
<evidence type="ECO:0000256" key="2">
    <source>
        <dbReference type="ARBA" id="ARBA00022737"/>
    </source>
</evidence>
<dbReference type="SUPFAM" id="SSF117281">
    <property type="entry name" value="Kelch motif"/>
    <property type="match status" value="1"/>
</dbReference>
<dbReference type="InterPro" id="IPR011333">
    <property type="entry name" value="SKP1/BTB/POZ_sf"/>
</dbReference>
<feature type="domain" description="BTB" evidence="3">
    <location>
        <begin position="32"/>
        <end position="99"/>
    </location>
</feature>
<keyword evidence="5" id="KW-1185">Reference proteome</keyword>
<dbReference type="InterPro" id="IPR011705">
    <property type="entry name" value="BACK"/>
</dbReference>
<dbReference type="SUPFAM" id="SSF54695">
    <property type="entry name" value="POZ domain"/>
    <property type="match status" value="1"/>
</dbReference>
<dbReference type="OMA" id="MEMHIND"/>
<keyword evidence="1" id="KW-0880">Kelch repeat</keyword>
<proteinExistence type="predicted"/>
<dbReference type="Gene3D" id="1.25.40.420">
    <property type="match status" value="1"/>
</dbReference>
<dbReference type="SMART" id="SM00612">
    <property type="entry name" value="Kelch"/>
    <property type="match status" value="5"/>
</dbReference>
<dbReference type="PROSITE" id="PS50097">
    <property type="entry name" value="BTB"/>
    <property type="match status" value="1"/>
</dbReference>
<dbReference type="SMART" id="SM00875">
    <property type="entry name" value="BACK"/>
    <property type="match status" value="1"/>
</dbReference>
<dbReference type="Gene3D" id="3.30.710.10">
    <property type="entry name" value="Potassium Channel Kv1.1, Chain A"/>
    <property type="match status" value="1"/>
</dbReference>
<dbReference type="Pfam" id="PF24681">
    <property type="entry name" value="Kelch_KLHDC2_KLHL20_DRC7"/>
    <property type="match status" value="1"/>
</dbReference>
<dbReference type="PANTHER" id="PTHR45632">
    <property type="entry name" value="LD33804P"/>
    <property type="match status" value="1"/>
</dbReference>
<evidence type="ECO:0000259" key="3">
    <source>
        <dbReference type="PROSITE" id="PS50097"/>
    </source>
</evidence>
<dbReference type="SMART" id="SM00225">
    <property type="entry name" value="BTB"/>
    <property type="match status" value="1"/>
</dbReference>
<dbReference type="Pfam" id="PF07707">
    <property type="entry name" value="BACK"/>
    <property type="match status" value="1"/>
</dbReference>
<dbReference type="Pfam" id="PF00651">
    <property type="entry name" value="BTB"/>
    <property type="match status" value="1"/>
</dbReference>
<evidence type="ECO:0000313" key="4">
    <source>
        <dbReference type="EnsemblMetazoa" id="G24663.2:cds"/>
    </source>
</evidence>
<dbReference type="PIRSF" id="PIRSF037037">
    <property type="entry name" value="Kelch-like_protein_gigaxonin"/>
    <property type="match status" value="1"/>
</dbReference>
<accession>A0A8W8KNG8</accession>
<dbReference type="EnsemblMetazoa" id="G24663.2">
    <property type="protein sequence ID" value="G24663.2:cds"/>
    <property type="gene ID" value="G24663"/>
</dbReference>
<keyword evidence="2" id="KW-0677">Repeat</keyword>
<protein>
    <recommendedName>
        <fullName evidence="3">BTB domain-containing protein</fullName>
    </recommendedName>
</protein>
<dbReference type="InterPro" id="IPR015915">
    <property type="entry name" value="Kelch-typ_b-propeller"/>
</dbReference>
<reference evidence="4" key="1">
    <citation type="submission" date="2022-08" db="UniProtKB">
        <authorList>
            <consortium name="EnsemblMetazoa"/>
        </authorList>
    </citation>
    <scope>IDENTIFICATION</scope>
    <source>
        <strain evidence="4">05x7-T-G4-1.051#20</strain>
    </source>
</reference>
<dbReference type="InterPro" id="IPR006652">
    <property type="entry name" value="Kelch_1"/>
</dbReference>
<dbReference type="OrthoDB" id="6678352at2759"/>
<dbReference type="Gene3D" id="2.120.10.80">
    <property type="entry name" value="Kelch-type beta propeller"/>
    <property type="match status" value="1"/>
</dbReference>
<dbReference type="Proteomes" id="UP000005408">
    <property type="component" value="Unassembled WGS sequence"/>
</dbReference>
<organism evidence="4 5">
    <name type="scientific">Magallana gigas</name>
    <name type="common">Pacific oyster</name>
    <name type="synonym">Crassostrea gigas</name>
    <dbReference type="NCBI Taxonomy" id="29159"/>
    <lineage>
        <taxon>Eukaryota</taxon>
        <taxon>Metazoa</taxon>
        <taxon>Spiralia</taxon>
        <taxon>Lophotrochozoa</taxon>
        <taxon>Mollusca</taxon>
        <taxon>Bivalvia</taxon>
        <taxon>Autobranchia</taxon>
        <taxon>Pteriomorphia</taxon>
        <taxon>Ostreida</taxon>
        <taxon>Ostreoidea</taxon>
        <taxon>Ostreidae</taxon>
        <taxon>Magallana</taxon>
    </lineage>
</organism>
<dbReference type="InterPro" id="IPR017096">
    <property type="entry name" value="BTB-kelch_protein"/>
</dbReference>
<evidence type="ECO:0000256" key="1">
    <source>
        <dbReference type="ARBA" id="ARBA00022441"/>
    </source>
</evidence>
<dbReference type="PANTHER" id="PTHR45632:SF3">
    <property type="entry name" value="KELCH-LIKE PROTEIN 32"/>
    <property type="match status" value="1"/>
</dbReference>